<dbReference type="SUPFAM" id="SSF51430">
    <property type="entry name" value="NAD(P)-linked oxidoreductase"/>
    <property type="match status" value="1"/>
</dbReference>
<dbReference type="InterPro" id="IPR036812">
    <property type="entry name" value="NAD(P)_OxRdtase_dom_sf"/>
</dbReference>
<dbReference type="Pfam" id="PF00248">
    <property type="entry name" value="Aldo_ket_red"/>
    <property type="match status" value="1"/>
</dbReference>
<reference evidence="5" key="1">
    <citation type="submission" date="2022-10" db="EMBL/GenBank/DDBJ databases">
        <title>The complete genomes of actinobacterial strains from the NBC collection.</title>
        <authorList>
            <person name="Joergensen T.S."/>
            <person name="Alvarez Arevalo M."/>
            <person name="Sterndorff E.B."/>
            <person name="Faurdal D."/>
            <person name="Vuksanovic O."/>
            <person name="Mourched A.-S."/>
            <person name="Charusanti P."/>
            <person name="Shaw S."/>
            <person name="Blin K."/>
            <person name="Weber T."/>
        </authorList>
    </citation>
    <scope>NUCLEOTIDE SEQUENCE</scope>
    <source>
        <strain evidence="5">NBC_00003</strain>
    </source>
</reference>
<dbReference type="PANTHER" id="PTHR43150">
    <property type="entry name" value="HYPERKINETIC, ISOFORM M"/>
    <property type="match status" value="1"/>
</dbReference>
<evidence type="ECO:0000256" key="2">
    <source>
        <dbReference type="ARBA" id="ARBA00022857"/>
    </source>
</evidence>
<dbReference type="Gene3D" id="3.20.20.100">
    <property type="entry name" value="NADP-dependent oxidoreductase domain"/>
    <property type="match status" value="1"/>
</dbReference>
<comment type="similarity">
    <text evidence="1">Belongs to the shaker potassium channel beta subunit family.</text>
</comment>
<accession>A0AAU2V9D1</accession>
<proteinExistence type="inferred from homology"/>
<dbReference type="InterPro" id="IPR023210">
    <property type="entry name" value="NADP_OxRdtase_dom"/>
</dbReference>
<protein>
    <submittedName>
        <fullName evidence="5">Aldo/keto reductase</fullName>
    </submittedName>
</protein>
<feature type="domain" description="NADP-dependent oxidoreductase" evidence="4">
    <location>
        <begin position="19"/>
        <end position="313"/>
    </location>
</feature>
<evidence type="ECO:0000259" key="4">
    <source>
        <dbReference type="Pfam" id="PF00248"/>
    </source>
</evidence>
<name>A0AAU2V9D1_9ACTN</name>
<dbReference type="AlphaFoldDB" id="A0AAU2V9D1"/>
<dbReference type="EMBL" id="CP108318">
    <property type="protein sequence ID" value="WTW64075.1"/>
    <property type="molecule type" value="Genomic_DNA"/>
</dbReference>
<keyword evidence="2" id="KW-0521">NADP</keyword>
<keyword evidence="3" id="KW-0560">Oxidoreductase</keyword>
<evidence type="ECO:0000313" key="5">
    <source>
        <dbReference type="EMBL" id="WTW64075.1"/>
    </source>
</evidence>
<evidence type="ECO:0000256" key="1">
    <source>
        <dbReference type="ARBA" id="ARBA00006515"/>
    </source>
</evidence>
<sequence>MEYRRLGASGPVVSRVAFGNSLTAGNQLDDRAASACVRAALDAGITTFDTADAYAEGRAEEHLGRALAGVDRDAVVICTKVGRGGGPGPGALSRARIAESLDASLRRLGTGHIDLYQAHLYDDSTPLEETMGAFADAVSAGKIRYVGVSEWAADEIERAAGLARELGIELVSNQPQYSMLWRIIEAEVVPACAPLGIGQMVWSPLAGGVLTGKYKPGQRAPAGSRAVAAKGGDVSIQRYRFLSDEVLTAVGRVAELASEVDLTMPQLALAWVLRNAQVATAVIGASAPEQIGRNLAAAEAVLDPELLGRIDAALGPVVVTDPGLTLSRMLRAKAAATPSPATL</sequence>
<evidence type="ECO:0000256" key="3">
    <source>
        <dbReference type="ARBA" id="ARBA00023002"/>
    </source>
</evidence>
<dbReference type="PANTHER" id="PTHR43150:SF2">
    <property type="entry name" value="HYPERKINETIC, ISOFORM M"/>
    <property type="match status" value="1"/>
</dbReference>
<dbReference type="InterPro" id="IPR005399">
    <property type="entry name" value="K_chnl_volt-dep_bsu_KCNAB-rel"/>
</dbReference>
<dbReference type="GO" id="GO:0016491">
    <property type="term" value="F:oxidoreductase activity"/>
    <property type="evidence" value="ECO:0007669"/>
    <property type="project" value="UniProtKB-KW"/>
</dbReference>
<organism evidence="5">
    <name type="scientific">Streptomyces sp. NBC_00003</name>
    <dbReference type="NCBI Taxonomy" id="2903608"/>
    <lineage>
        <taxon>Bacteria</taxon>
        <taxon>Bacillati</taxon>
        <taxon>Actinomycetota</taxon>
        <taxon>Actinomycetes</taxon>
        <taxon>Kitasatosporales</taxon>
        <taxon>Streptomycetaceae</taxon>
        <taxon>Streptomyces</taxon>
    </lineage>
</organism>
<gene>
    <name evidence="5" type="ORF">OG549_27455</name>
</gene>